<evidence type="ECO:0000313" key="3">
    <source>
        <dbReference type="Proteomes" id="UP000290287"/>
    </source>
</evidence>
<feature type="compositionally biased region" description="Polar residues" evidence="1">
    <location>
        <begin position="758"/>
        <end position="780"/>
    </location>
</feature>
<feature type="region of interest" description="Disordered" evidence="1">
    <location>
        <begin position="805"/>
        <end position="968"/>
    </location>
</feature>
<feature type="compositionally biased region" description="Low complexity" evidence="1">
    <location>
        <begin position="325"/>
        <end position="340"/>
    </location>
</feature>
<feature type="compositionally biased region" description="Acidic residues" evidence="1">
    <location>
        <begin position="652"/>
        <end position="661"/>
    </location>
</feature>
<feature type="compositionally biased region" description="Polar residues" evidence="1">
    <location>
        <begin position="689"/>
        <end position="708"/>
    </location>
</feature>
<feature type="compositionally biased region" description="Acidic residues" evidence="1">
    <location>
        <begin position="878"/>
        <end position="890"/>
    </location>
</feature>
<evidence type="ECO:0000256" key="1">
    <source>
        <dbReference type="SAM" id="MobiDB-lite"/>
    </source>
</evidence>
<dbReference type="Proteomes" id="UP000290287">
    <property type="component" value="Unassembled WGS sequence"/>
</dbReference>
<dbReference type="EMBL" id="PEIB01000014">
    <property type="protein sequence ID" value="RXJ72972.1"/>
    <property type="molecule type" value="Genomic_DNA"/>
</dbReference>
<feature type="region of interest" description="Disordered" evidence="1">
    <location>
        <begin position="225"/>
        <end position="352"/>
    </location>
</feature>
<organism evidence="2 3">
    <name type="scientific">Veronia nyctiphanis</name>
    <dbReference type="NCBI Taxonomy" id="1278244"/>
    <lineage>
        <taxon>Bacteria</taxon>
        <taxon>Pseudomonadati</taxon>
        <taxon>Pseudomonadota</taxon>
        <taxon>Gammaproteobacteria</taxon>
        <taxon>Vibrionales</taxon>
        <taxon>Vibrionaceae</taxon>
        <taxon>Veronia</taxon>
    </lineage>
</organism>
<feature type="region of interest" description="Disordered" evidence="1">
    <location>
        <begin position="506"/>
        <end position="529"/>
    </location>
</feature>
<feature type="region of interest" description="Disordered" evidence="1">
    <location>
        <begin position="595"/>
        <end position="780"/>
    </location>
</feature>
<dbReference type="AlphaFoldDB" id="A0A4Q0YPR3"/>
<dbReference type="OrthoDB" id="5298707at2"/>
<accession>A0A4Q0YPR3</accession>
<name>A0A4Q0YPR3_9GAMM</name>
<gene>
    <name evidence="2" type="ORF">CS022_12930</name>
</gene>
<sequence length="1120" mass="119151">MTADSPMAMGETDELVLENDGLDLTAVAQQPMMDQGFDNQQAFPDQQQAFDPNAQQAFDPNMQQQGFDNMPMQDGFPAQDAMQQVEMPQMNMQQPDNSVAENLDMAMADPDLAMNPDLNVAASSDDAIGLEDMEKSLDEMAAPSEDAELSPDEALAAMWEQSLTEGDGDVEDIDALLDGAQGGDEPASVAEEPSAETNDALFDNVMEGEPEVDLTQDIDLSMDSEPEVAMSQDSSDALIDEMMGGTPEPEPEIPMSQDGSDALNDELMGAEPEPEIPMSQDGSDALIDELMDSGAEPEPAVPMSQDGSDALIDELMGGTPDPELETSLSDTDSDTLSAETHAQEDASDIGDTDALLDELLDNEHLDGNGLPLDLGSHDDAGDLSLPDSDLEVGGDALLDEMLDGSAENFDESDMLDQSIDASDLLTDVVDTVPDTDINVDLSDTDALLDELIDVESDPLDQPVDELDPMDELEALASSPVLDADDDAPDFSAQPVEEIAEFDMADGSMPDAVSDVTSEPSAGGDDVIPDDVVTPETSGIEALDAELDLPATDSVLDIDSLLDETSDNNEEAFVGDAASINEALSDEAFINEALTDVNDELEGPDNEANLSDELPVDNELSASSEFMPETSELAESADEAPVEMPELSAEPIAETEEPEDFTPDTAQEASADVGQEPSETEVPLEPELGSDSTLEPPQSEGQDPSSSEASFDAAMEENADFPDVAEPNDMAAFSSEPIEDAVIGSESYEHESIPEPAQQIESDLSTETGTLPESGLDTESVQLDPNSAVAQVQSNEAYASDAQVIDDLNDFIGDEQADSQSDMSTDIETSASEPSDIDLTQLPEYDEASALADINGEPAEIDSPQSASDEPLDLTELPEYSEEDAALDADLEVSPQAALDETQNPQPASDSLADVMPAIDMPMPADMSDSAVEAPELGSEDETADSLEDFSEPSTDSVADSPFNVPAEGLETLDDNQLGEFSEEDALHAAFEEQRELDGGFQEQTATTGQTAEVPVPETSVADMDDEQYQVAGLDMDALLSDPDLQDVEPPIPEDESAVWNTEQTPEPELESEDWSEQPQILGEDVTDLEFDNDLDSFLKKATVSCLKLPLKITLTSASKS</sequence>
<comment type="caution">
    <text evidence="2">The sequence shown here is derived from an EMBL/GenBank/DDBJ whole genome shotgun (WGS) entry which is preliminary data.</text>
</comment>
<reference evidence="2 3" key="1">
    <citation type="submission" date="2017-10" db="EMBL/GenBank/DDBJ databases">
        <title>Nyctiphanis sp. nov., isolated from the stomach of the euphausiid Nyctiphanes simplex (Hansen, 1911) in the Gulf of California.</title>
        <authorList>
            <person name="Gomez-Gil B."/>
            <person name="Aguilar-Mendez M."/>
            <person name="Lopez-Cortes A."/>
            <person name="Gomez-Gutierrez J."/>
            <person name="Roque A."/>
            <person name="Lang E."/>
            <person name="Gonzalez-Castillo A."/>
        </authorList>
    </citation>
    <scope>NUCLEOTIDE SEQUENCE [LARGE SCALE GENOMIC DNA]</scope>
    <source>
        <strain evidence="2 3">CAIM 600</strain>
    </source>
</reference>
<keyword evidence="3" id="KW-1185">Reference proteome</keyword>
<protein>
    <submittedName>
        <fullName evidence="2">Uncharacterized protein</fullName>
    </submittedName>
</protein>
<feature type="compositionally biased region" description="Low complexity" evidence="1">
    <location>
        <begin position="912"/>
        <end position="930"/>
    </location>
</feature>
<feature type="compositionally biased region" description="Polar residues" evidence="1">
    <location>
        <begin position="817"/>
        <end position="832"/>
    </location>
</feature>
<evidence type="ECO:0000313" key="2">
    <source>
        <dbReference type="EMBL" id="RXJ72972.1"/>
    </source>
</evidence>
<feature type="region of interest" description="Disordered" evidence="1">
    <location>
        <begin position="1041"/>
        <end position="1077"/>
    </location>
</feature>
<feature type="compositionally biased region" description="Acidic residues" evidence="1">
    <location>
        <begin position="806"/>
        <end position="816"/>
    </location>
</feature>
<proteinExistence type="predicted"/>
<feature type="compositionally biased region" description="Acidic residues" evidence="1">
    <location>
        <begin position="1065"/>
        <end position="1075"/>
    </location>
</feature>
<dbReference type="RefSeq" id="WP_129122611.1">
    <property type="nucleotide sequence ID" value="NZ_PEIB01000014.1"/>
</dbReference>
<feature type="compositionally biased region" description="Acidic residues" evidence="1">
    <location>
        <begin position="1043"/>
        <end position="1056"/>
    </location>
</feature>
<feature type="compositionally biased region" description="Acidic residues" evidence="1">
    <location>
        <begin position="937"/>
        <end position="950"/>
    </location>
</feature>